<feature type="compositionally biased region" description="Polar residues" evidence="4">
    <location>
        <begin position="16"/>
        <end position="28"/>
    </location>
</feature>
<dbReference type="Pfam" id="PF12937">
    <property type="entry name" value="F-box-like"/>
    <property type="match status" value="1"/>
</dbReference>
<accession>A0A4Q4TJM1</accession>
<organism evidence="6 7">
    <name type="scientific">Monosporascus ibericus</name>
    <dbReference type="NCBI Taxonomy" id="155417"/>
    <lineage>
        <taxon>Eukaryota</taxon>
        <taxon>Fungi</taxon>
        <taxon>Dikarya</taxon>
        <taxon>Ascomycota</taxon>
        <taxon>Pezizomycotina</taxon>
        <taxon>Sordariomycetes</taxon>
        <taxon>Xylariomycetidae</taxon>
        <taxon>Xylariales</taxon>
        <taxon>Xylariales incertae sedis</taxon>
        <taxon>Monosporascus</taxon>
    </lineage>
</organism>
<dbReference type="InterPro" id="IPR032675">
    <property type="entry name" value="LRR_dom_sf"/>
</dbReference>
<keyword evidence="1" id="KW-0433">Leucine-rich repeat</keyword>
<feature type="compositionally biased region" description="Polar residues" evidence="4">
    <location>
        <begin position="712"/>
        <end position="724"/>
    </location>
</feature>
<evidence type="ECO:0000256" key="2">
    <source>
        <dbReference type="ARBA" id="ARBA00022737"/>
    </source>
</evidence>
<evidence type="ECO:0000313" key="6">
    <source>
        <dbReference type="EMBL" id="RYP05790.1"/>
    </source>
</evidence>
<feature type="region of interest" description="Disordered" evidence="4">
    <location>
        <begin position="596"/>
        <end position="789"/>
    </location>
</feature>
<dbReference type="Gene3D" id="3.80.10.10">
    <property type="entry name" value="Ribonuclease Inhibitor"/>
    <property type="match status" value="2"/>
</dbReference>
<gene>
    <name evidence="6" type="ORF">DL764_003559</name>
</gene>
<feature type="compositionally biased region" description="Polar residues" evidence="4">
    <location>
        <begin position="762"/>
        <end position="789"/>
    </location>
</feature>
<evidence type="ECO:0000313" key="7">
    <source>
        <dbReference type="Proteomes" id="UP000293360"/>
    </source>
</evidence>
<dbReference type="InterPro" id="IPR057207">
    <property type="entry name" value="FBXL15_LRR"/>
</dbReference>
<dbReference type="PROSITE" id="PS50181">
    <property type="entry name" value="FBOX"/>
    <property type="match status" value="1"/>
</dbReference>
<dbReference type="PANTHER" id="PTHR13318">
    <property type="entry name" value="PARTNER OF PAIRED, ISOFORM B-RELATED"/>
    <property type="match status" value="1"/>
</dbReference>
<feature type="compositionally biased region" description="Pro residues" evidence="4">
    <location>
        <begin position="664"/>
        <end position="675"/>
    </location>
</feature>
<evidence type="ECO:0000256" key="4">
    <source>
        <dbReference type="SAM" id="MobiDB-lite"/>
    </source>
</evidence>
<dbReference type="Proteomes" id="UP000293360">
    <property type="component" value="Unassembled WGS sequence"/>
</dbReference>
<keyword evidence="3" id="KW-0833">Ubl conjugation pathway</keyword>
<dbReference type="AlphaFoldDB" id="A0A4Q4TJM1"/>
<proteinExistence type="predicted"/>
<evidence type="ECO:0000256" key="3">
    <source>
        <dbReference type="ARBA" id="ARBA00022786"/>
    </source>
</evidence>
<dbReference type="InterPro" id="IPR006553">
    <property type="entry name" value="Leu-rich_rpt_Cys-con_subtyp"/>
</dbReference>
<evidence type="ECO:0000256" key="1">
    <source>
        <dbReference type="ARBA" id="ARBA00022614"/>
    </source>
</evidence>
<dbReference type="Pfam" id="PF25372">
    <property type="entry name" value="DUF7885"/>
    <property type="match status" value="1"/>
</dbReference>
<feature type="region of interest" description="Disordered" evidence="4">
    <location>
        <begin position="1"/>
        <end position="75"/>
    </location>
</feature>
<feature type="domain" description="F-box" evidence="5">
    <location>
        <begin position="102"/>
        <end position="148"/>
    </location>
</feature>
<feature type="compositionally biased region" description="Low complexity" evidence="4">
    <location>
        <begin position="738"/>
        <end position="759"/>
    </location>
</feature>
<reference evidence="6 7" key="1">
    <citation type="submission" date="2018-06" db="EMBL/GenBank/DDBJ databases">
        <title>Complete Genomes of Monosporascus.</title>
        <authorList>
            <person name="Robinson A.J."/>
            <person name="Natvig D.O."/>
        </authorList>
    </citation>
    <scope>NUCLEOTIDE SEQUENCE [LARGE SCALE GENOMIC DNA]</scope>
    <source>
        <strain evidence="6 7">CBS 110550</strain>
    </source>
</reference>
<feature type="compositionally biased region" description="Acidic residues" evidence="4">
    <location>
        <begin position="623"/>
        <end position="638"/>
    </location>
</feature>
<dbReference type="STRING" id="155417.A0A4Q4TJM1"/>
<keyword evidence="7" id="KW-1185">Reference proteome</keyword>
<dbReference type="OrthoDB" id="10257471at2759"/>
<keyword evidence="2" id="KW-0677">Repeat</keyword>
<protein>
    <recommendedName>
        <fullName evidence="5">F-box domain-containing protein</fullName>
    </recommendedName>
</protein>
<dbReference type="InterPro" id="IPR001810">
    <property type="entry name" value="F-box_dom"/>
</dbReference>
<dbReference type="GO" id="GO:0031146">
    <property type="term" value="P:SCF-dependent proteasomal ubiquitin-dependent protein catabolic process"/>
    <property type="evidence" value="ECO:0007669"/>
    <property type="project" value="TreeGrafter"/>
</dbReference>
<name>A0A4Q4TJM1_9PEZI</name>
<evidence type="ECO:0000259" key="5">
    <source>
        <dbReference type="PROSITE" id="PS50181"/>
    </source>
</evidence>
<dbReference type="SUPFAM" id="SSF81383">
    <property type="entry name" value="F-box domain"/>
    <property type="match status" value="1"/>
</dbReference>
<dbReference type="InterPro" id="IPR036047">
    <property type="entry name" value="F-box-like_dom_sf"/>
</dbReference>
<dbReference type="FunFam" id="3.80.10.10:FF:000251">
    <property type="entry name" value="Ubiquitin ligase complex F-box protein GRR1"/>
    <property type="match status" value="1"/>
</dbReference>
<dbReference type="GO" id="GO:0019005">
    <property type="term" value="C:SCF ubiquitin ligase complex"/>
    <property type="evidence" value="ECO:0007669"/>
    <property type="project" value="TreeGrafter"/>
</dbReference>
<sequence>MRPPAPALDVIAARRQSGTANASGSSDSAPALDGSSITVNRNQPVIMISESSRDSRSSSSTNSPAPDDKEESDFFLGANDSQSSLGVVPNMQDMQVSDQECLPTVAALPSEILISIFSRLSETKHLLSCMLVCKKWARNIVEILWHRPTCAPFKKLSSICYTLSLDNPYFAYAEFIKRLNLAALADQVNDGTIMPLSVCPRVERMTLTNCKNLTDSGLIPLVRNNHHLLALDISGDQYITEATITAIAENCRRLQGLNISGCQQISNESLIQLAKSCRYIKRLKLNDCVQVNDGAVLSFAESCPNMLEIDLHQCKNVGNEPVTSLLVKGQSLRELRLAGCDLIDDSAFLSLPSNRIFEHLRILDLTSCARLTDRAVERIIDVAPRLRNLVLAKCTNITDVAVYAIARLGRNLHYVHLGHCRHITDDGVKQLVQCCNRIRYIDLGCCSHLTDDSVTRLATLPKLKRIGLVKCTNITDESIYALARANHRGRVRRDAAGNMHHEGHTSSSLERVHLSYCVNLGLKSIIKLLNSCPKLTHLSLTGVTAFLREDLETFCRDAPLEFSEHQRSVFCVFSGAGVVGLRRYFNSKPEFAGLLEQPRSSRRRSTVAHGVGTATPGPLLDMDGIDDGDGIEDDDMGDGSEIALDHGDFQQPVNDDNGIAFNQIPPPPPPPPQHQPPTTAGIAQSHSAPPQPSSLQTLSFPGYGGAVAPPSANGSASTTPSNGEGTAAGPQASLEQVITATPAPITAPGAAAPSMAGASIFGNATSGAGPSTASLQGPVQGGSRNADTT</sequence>
<dbReference type="EMBL" id="QJNU01000156">
    <property type="protein sequence ID" value="RYP05790.1"/>
    <property type="molecule type" value="Genomic_DNA"/>
</dbReference>
<comment type="caution">
    <text evidence="6">The sequence shown here is derived from an EMBL/GenBank/DDBJ whole genome shotgun (WGS) entry which is preliminary data.</text>
</comment>
<dbReference type="SMART" id="SM00367">
    <property type="entry name" value="LRR_CC"/>
    <property type="match status" value="12"/>
</dbReference>
<dbReference type="SUPFAM" id="SSF52047">
    <property type="entry name" value="RNI-like"/>
    <property type="match status" value="1"/>
</dbReference>